<sequence length="87" mass="9735">MGLSQCRQANITVILANEALNTMEVIARCHFLHSLGFLNSMGELPIWIANSRFRVIAFWGVEKPRVETILRAARVHAEIPNGNYSGL</sequence>
<protein>
    <submittedName>
        <fullName evidence="1">Uncharacterized protein</fullName>
    </submittedName>
</protein>
<gene>
    <name evidence="1" type="ORF">ALC57_15311</name>
</gene>
<keyword evidence="2" id="KW-1185">Reference proteome</keyword>
<dbReference type="EMBL" id="KQ980824">
    <property type="protein sequence ID" value="KYN12584.1"/>
    <property type="molecule type" value="Genomic_DNA"/>
</dbReference>
<name>A0A195DJB3_9HYME</name>
<evidence type="ECO:0000313" key="1">
    <source>
        <dbReference type="EMBL" id="KYN12584.1"/>
    </source>
</evidence>
<dbReference type="Proteomes" id="UP000078492">
    <property type="component" value="Unassembled WGS sequence"/>
</dbReference>
<accession>A0A195DJB3</accession>
<dbReference type="AlphaFoldDB" id="A0A195DJB3"/>
<organism evidence="1 2">
    <name type="scientific">Trachymyrmex cornetzi</name>
    <dbReference type="NCBI Taxonomy" id="471704"/>
    <lineage>
        <taxon>Eukaryota</taxon>
        <taxon>Metazoa</taxon>
        <taxon>Ecdysozoa</taxon>
        <taxon>Arthropoda</taxon>
        <taxon>Hexapoda</taxon>
        <taxon>Insecta</taxon>
        <taxon>Pterygota</taxon>
        <taxon>Neoptera</taxon>
        <taxon>Endopterygota</taxon>
        <taxon>Hymenoptera</taxon>
        <taxon>Apocrita</taxon>
        <taxon>Aculeata</taxon>
        <taxon>Formicoidea</taxon>
        <taxon>Formicidae</taxon>
        <taxon>Myrmicinae</taxon>
        <taxon>Trachymyrmex</taxon>
    </lineage>
</organism>
<evidence type="ECO:0000313" key="2">
    <source>
        <dbReference type="Proteomes" id="UP000078492"/>
    </source>
</evidence>
<reference evidence="1 2" key="1">
    <citation type="submission" date="2015-09" db="EMBL/GenBank/DDBJ databases">
        <title>Trachymyrmex cornetzi WGS genome.</title>
        <authorList>
            <person name="Nygaard S."/>
            <person name="Hu H."/>
            <person name="Boomsma J."/>
            <person name="Zhang G."/>
        </authorList>
    </citation>
    <scope>NUCLEOTIDE SEQUENCE [LARGE SCALE GENOMIC DNA]</scope>
    <source>
        <strain evidence="1">Tcor2-1</strain>
        <tissue evidence="1">Whole body</tissue>
    </source>
</reference>
<proteinExistence type="predicted"/>